<dbReference type="PROSITE" id="PS50889">
    <property type="entry name" value="S4"/>
    <property type="match status" value="1"/>
</dbReference>
<keyword evidence="2 5" id="KW-0413">Isomerase</keyword>
<proteinExistence type="inferred from homology"/>
<gene>
    <name evidence="7" type="ORF">HOP12_07860</name>
</gene>
<dbReference type="NCBIfam" id="TIGR00005">
    <property type="entry name" value="rluA_subfam"/>
    <property type="match status" value="1"/>
</dbReference>
<dbReference type="Gene3D" id="3.30.2350.10">
    <property type="entry name" value="Pseudouridine synthase"/>
    <property type="match status" value="1"/>
</dbReference>
<dbReference type="GO" id="GO:0000455">
    <property type="term" value="P:enzyme-directed rRNA pseudouridine synthesis"/>
    <property type="evidence" value="ECO:0007669"/>
    <property type="project" value="UniProtKB-ARBA"/>
</dbReference>
<dbReference type="Pfam" id="PF00849">
    <property type="entry name" value="PseudoU_synth_2"/>
    <property type="match status" value="1"/>
</dbReference>
<keyword evidence="4" id="KW-0694">RNA-binding</keyword>
<dbReference type="Proteomes" id="UP000580839">
    <property type="component" value="Unassembled WGS sequence"/>
</dbReference>
<dbReference type="InterPro" id="IPR006145">
    <property type="entry name" value="PsdUridine_synth_RsuA/RluA"/>
</dbReference>
<evidence type="ECO:0000256" key="3">
    <source>
        <dbReference type="PIRSR" id="PIRSR606225-1"/>
    </source>
</evidence>
<accession>A0A849SY82</accession>
<evidence type="ECO:0000256" key="2">
    <source>
        <dbReference type="ARBA" id="ARBA00023235"/>
    </source>
</evidence>
<organism evidence="7 8">
    <name type="scientific">Eiseniibacteriota bacterium</name>
    <dbReference type="NCBI Taxonomy" id="2212470"/>
    <lineage>
        <taxon>Bacteria</taxon>
        <taxon>Candidatus Eiseniibacteriota</taxon>
    </lineage>
</organism>
<feature type="domain" description="RNA-binding S4" evidence="6">
    <location>
        <begin position="16"/>
        <end position="80"/>
    </location>
</feature>
<dbReference type="SUPFAM" id="SSF55120">
    <property type="entry name" value="Pseudouridine synthase"/>
    <property type="match status" value="1"/>
</dbReference>
<dbReference type="PANTHER" id="PTHR21600">
    <property type="entry name" value="MITOCHONDRIAL RNA PSEUDOURIDINE SYNTHASE"/>
    <property type="match status" value="1"/>
</dbReference>
<dbReference type="AlphaFoldDB" id="A0A849SY82"/>
<evidence type="ECO:0000256" key="5">
    <source>
        <dbReference type="RuleBase" id="RU362028"/>
    </source>
</evidence>
<dbReference type="GO" id="GO:0003723">
    <property type="term" value="F:RNA binding"/>
    <property type="evidence" value="ECO:0007669"/>
    <property type="project" value="UniProtKB-KW"/>
</dbReference>
<dbReference type="InterPro" id="IPR006224">
    <property type="entry name" value="PsdUridine_synth_RluA-like_CS"/>
</dbReference>
<dbReference type="InterPro" id="IPR020103">
    <property type="entry name" value="PsdUridine_synth_cat_dom_sf"/>
</dbReference>
<evidence type="ECO:0000313" key="8">
    <source>
        <dbReference type="Proteomes" id="UP000580839"/>
    </source>
</evidence>
<dbReference type="InterPro" id="IPR006225">
    <property type="entry name" value="PsdUridine_synth_RluC/D"/>
</dbReference>
<dbReference type="EMBL" id="JABFRW010000089">
    <property type="protein sequence ID" value="NOT34069.1"/>
    <property type="molecule type" value="Genomic_DNA"/>
</dbReference>
<evidence type="ECO:0000259" key="6">
    <source>
        <dbReference type="SMART" id="SM00363"/>
    </source>
</evidence>
<dbReference type="CDD" id="cd02869">
    <property type="entry name" value="PseudoU_synth_RluA_like"/>
    <property type="match status" value="1"/>
</dbReference>
<name>A0A849SY82_UNCEI</name>
<dbReference type="InterPro" id="IPR002942">
    <property type="entry name" value="S4_RNA-bd"/>
</dbReference>
<feature type="active site" evidence="3">
    <location>
        <position position="139"/>
    </location>
</feature>
<reference evidence="7 8" key="1">
    <citation type="submission" date="2020-04" db="EMBL/GenBank/DDBJ databases">
        <title>Metagenomic profiling of ammonia- and methane-oxidizing microorganisms in a Dutch drinking water treatment plant.</title>
        <authorList>
            <person name="Poghosyan L."/>
            <person name="Leucker S."/>
        </authorList>
    </citation>
    <scope>NUCLEOTIDE SEQUENCE [LARGE SCALE GENOMIC DNA]</scope>
    <source>
        <strain evidence="7">S-RSF-IL-03</strain>
    </source>
</reference>
<evidence type="ECO:0000256" key="1">
    <source>
        <dbReference type="ARBA" id="ARBA00010876"/>
    </source>
</evidence>
<dbReference type="CDD" id="cd00165">
    <property type="entry name" value="S4"/>
    <property type="match status" value="1"/>
</dbReference>
<dbReference type="EC" id="5.4.99.-" evidence="5"/>
<dbReference type="Pfam" id="PF01479">
    <property type="entry name" value="S4"/>
    <property type="match status" value="1"/>
</dbReference>
<evidence type="ECO:0000256" key="4">
    <source>
        <dbReference type="PROSITE-ProRule" id="PRU00182"/>
    </source>
</evidence>
<dbReference type="GO" id="GO:0120159">
    <property type="term" value="F:rRNA pseudouridine synthase activity"/>
    <property type="evidence" value="ECO:0007669"/>
    <property type="project" value="UniProtKB-ARBA"/>
</dbReference>
<dbReference type="InterPro" id="IPR050188">
    <property type="entry name" value="RluA_PseudoU_synthase"/>
</dbReference>
<sequence length="331" mass="36274">MAELQRYSVDESMAGQRIDRFLAAAQHDLSRSAIQHLIEAGSVRVNGAEVRASHRLRLGEEVVLQPPPDRVLELIPEDLPIAVVHEDEDVIVIEKPAGLVVHPGAGVRTGTLVHALLHRYPEIATVGGPGRPGIVHRLDRDTTGLMVVARSARAYRVLVESLRARHVKRGYGVLIWGDPREAQGTVEARIGRDPHVRTRMAVVRGGGRVASTRWRVEERFGTASRVSAQLGTGRTHQIRVHFAHLGFPVIGDPLYGGRKKELSRPAAERSLATSLLSVLGRQALHAEVLEFHHPVRGSSLSFRSPWPADLARALALLREGRNGTPPTFDPS</sequence>
<dbReference type="InterPro" id="IPR036986">
    <property type="entry name" value="S4_RNA-bd_sf"/>
</dbReference>
<dbReference type="SUPFAM" id="SSF55174">
    <property type="entry name" value="Alpha-L RNA-binding motif"/>
    <property type="match status" value="1"/>
</dbReference>
<comment type="catalytic activity">
    <reaction evidence="5">
        <text>a uridine in RNA = a pseudouridine in RNA</text>
        <dbReference type="Rhea" id="RHEA:48348"/>
        <dbReference type="Rhea" id="RHEA-COMP:12068"/>
        <dbReference type="Rhea" id="RHEA-COMP:12069"/>
        <dbReference type="ChEBI" id="CHEBI:65314"/>
        <dbReference type="ChEBI" id="CHEBI:65315"/>
    </reaction>
</comment>
<dbReference type="PROSITE" id="PS01129">
    <property type="entry name" value="PSI_RLU"/>
    <property type="match status" value="1"/>
</dbReference>
<dbReference type="PANTHER" id="PTHR21600:SF44">
    <property type="entry name" value="RIBOSOMAL LARGE SUBUNIT PSEUDOURIDINE SYNTHASE D"/>
    <property type="match status" value="1"/>
</dbReference>
<protein>
    <recommendedName>
        <fullName evidence="5">Pseudouridine synthase</fullName>
        <ecNumber evidence="5">5.4.99.-</ecNumber>
    </recommendedName>
</protein>
<dbReference type="Gene3D" id="3.10.290.10">
    <property type="entry name" value="RNA-binding S4 domain"/>
    <property type="match status" value="1"/>
</dbReference>
<comment type="caution">
    <text evidence="7">The sequence shown here is derived from an EMBL/GenBank/DDBJ whole genome shotgun (WGS) entry which is preliminary data.</text>
</comment>
<dbReference type="SMART" id="SM00363">
    <property type="entry name" value="S4"/>
    <property type="match status" value="1"/>
</dbReference>
<comment type="function">
    <text evidence="5">Responsible for synthesis of pseudouridine from uracil.</text>
</comment>
<evidence type="ECO:0000313" key="7">
    <source>
        <dbReference type="EMBL" id="NOT34069.1"/>
    </source>
</evidence>
<comment type="similarity">
    <text evidence="1 5">Belongs to the pseudouridine synthase RluA family.</text>
</comment>